<protein>
    <recommendedName>
        <fullName evidence="6">DNA polymerase epsilon subunit</fullName>
    </recommendedName>
    <alternativeName>
        <fullName evidence="6">DNA polymerase II subunit 2</fullName>
    </alternativeName>
</protein>
<evidence type="ECO:0000256" key="2">
    <source>
        <dbReference type="ARBA" id="ARBA00009560"/>
    </source>
</evidence>
<dbReference type="Proteomes" id="UP000053664">
    <property type="component" value="Unassembled WGS sequence"/>
</dbReference>
<keyword evidence="5 6" id="KW-0539">Nucleus</keyword>
<feature type="domain" description="DNA polymerase alpha/delta/epsilon subunit B" evidence="7">
    <location>
        <begin position="323"/>
        <end position="529"/>
    </location>
</feature>
<gene>
    <name evidence="8" type="ORF">PFL1_03918</name>
</gene>
<evidence type="ECO:0000256" key="5">
    <source>
        <dbReference type="ARBA" id="ARBA00023242"/>
    </source>
</evidence>
<accession>A0A061H9C1</accession>
<reference evidence="8 9" key="1">
    <citation type="journal article" date="2013" name="Plant Cell">
        <title>The transition from a phytopathogenic smut ancestor to an anamorphic biocontrol agent deciphered by comparative whole-genome analysis.</title>
        <authorList>
            <person name="Lefebvre F."/>
            <person name="Joly D.L."/>
            <person name="Labbe C."/>
            <person name="Teichmann B."/>
            <person name="Linning R."/>
            <person name="Belzile F."/>
            <person name="Bakkeren G."/>
            <person name="Belanger R.R."/>
        </authorList>
    </citation>
    <scope>NUCLEOTIDE SEQUENCE [LARGE SCALE GENOMIC DNA]</scope>
    <source>
        <strain evidence="8 9">PF-1</strain>
    </source>
</reference>
<dbReference type="GeneID" id="19318025"/>
<evidence type="ECO:0000313" key="8">
    <source>
        <dbReference type="EMBL" id="EPQ28615.1"/>
    </source>
</evidence>
<evidence type="ECO:0000256" key="6">
    <source>
        <dbReference type="PIRNR" id="PIRNR000799"/>
    </source>
</evidence>
<dbReference type="EMBL" id="KE361634">
    <property type="protein sequence ID" value="EPQ28615.1"/>
    <property type="molecule type" value="Genomic_DNA"/>
</dbReference>
<dbReference type="KEGG" id="pfp:PFL1_03918"/>
<evidence type="ECO:0000256" key="3">
    <source>
        <dbReference type="ARBA" id="ARBA00022705"/>
    </source>
</evidence>
<organism evidence="8 9">
    <name type="scientific">Pseudozyma flocculosa PF-1</name>
    <dbReference type="NCBI Taxonomy" id="1277687"/>
    <lineage>
        <taxon>Eukaryota</taxon>
        <taxon>Fungi</taxon>
        <taxon>Dikarya</taxon>
        <taxon>Basidiomycota</taxon>
        <taxon>Ustilaginomycotina</taxon>
        <taxon>Ustilaginomycetes</taxon>
        <taxon>Ustilaginales</taxon>
        <taxon>Ustilaginaceae</taxon>
        <taxon>Pseudozyma</taxon>
    </lineage>
</organism>
<dbReference type="eggNOG" id="KOG3818">
    <property type="taxonomic scope" value="Eukaryota"/>
</dbReference>
<dbReference type="AlphaFoldDB" id="A0A061H9C1"/>
<evidence type="ECO:0000256" key="1">
    <source>
        <dbReference type="ARBA" id="ARBA00004123"/>
    </source>
</evidence>
<comment type="similarity">
    <text evidence="2 6">Belongs to the DNA polymerase epsilon subunit B family.</text>
</comment>
<dbReference type="GO" id="GO:0006261">
    <property type="term" value="P:DNA-templated DNA replication"/>
    <property type="evidence" value="ECO:0007669"/>
    <property type="project" value="InterPro"/>
</dbReference>
<name>A0A061H9C1_9BASI</name>
<dbReference type="PANTHER" id="PTHR12708:SF0">
    <property type="entry name" value="DNA POLYMERASE EPSILON SUBUNIT 2"/>
    <property type="match status" value="1"/>
</dbReference>
<dbReference type="Pfam" id="PF04042">
    <property type="entry name" value="DNA_pol_E_B"/>
    <property type="match status" value="1"/>
</dbReference>
<dbReference type="InterPro" id="IPR016266">
    <property type="entry name" value="POLE2"/>
</dbReference>
<dbReference type="PIRSF" id="PIRSF000799">
    <property type="entry name" value="DNA_pol_eps_2"/>
    <property type="match status" value="1"/>
</dbReference>
<keyword evidence="4 6" id="KW-0238">DNA-binding</keyword>
<dbReference type="GO" id="GO:0042276">
    <property type="term" value="P:error-prone translesion synthesis"/>
    <property type="evidence" value="ECO:0007669"/>
    <property type="project" value="TreeGrafter"/>
</dbReference>
<dbReference type="GO" id="GO:0008622">
    <property type="term" value="C:epsilon DNA polymerase complex"/>
    <property type="evidence" value="ECO:0007669"/>
    <property type="project" value="UniProtKB-UniRule"/>
</dbReference>
<dbReference type="OrthoDB" id="10254730at2759"/>
<comment type="subcellular location">
    <subcellularLocation>
        <location evidence="1 6">Nucleus</location>
    </subcellularLocation>
</comment>
<dbReference type="GO" id="GO:0003677">
    <property type="term" value="F:DNA binding"/>
    <property type="evidence" value="ECO:0007669"/>
    <property type="project" value="UniProtKB-UniRule"/>
</dbReference>
<dbReference type="RefSeq" id="XP_007879632.1">
    <property type="nucleotide sequence ID" value="XM_007881441.1"/>
</dbReference>
<dbReference type="HOGENOM" id="CLU_010628_2_1_1"/>
<dbReference type="PANTHER" id="PTHR12708">
    <property type="entry name" value="DNA POLYMERASE EPSILON SUBUNIT B"/>
    <property type="match status" value="1"/>
</dbReference>
<dbReference type="Gene3D" id="3.60.21.50">
    <property type="match status" value="1"/>
</dbReference>
<sequence>MPDVAISPALRRTILRVFTKKHNLQLHSSAVAFIAHTLDSHGLIDQPEEWDDAIEALATGILEAEASGADPGVSSSVVTQEALKHVYDQLCMADSAGGAAGASTTATTISQAIHDLTEGERPNPDRYFHVINAFDMPRVVFDPQRKVFERSSVRPTILPAASAKSAYLRQRLSIVRSAIQRNENFCPPLAVGQGRQRDSFMKLTSTKNLLGRQGQRFLLFGMLSTSHDGRYVLEDADGSVGLDLQDAIPGEGIFTEGAMILVEGEYTDEERIKVFALGHPPSETRKQARQLYAHIDMLGIGAISSRDEEALRAHEQMHDDLCIVVISDLHLDHPKTMANFKLMLQGYVDADFIPFAFVLCGNFSSSPWTGGDMLKRYQTAFGNLADLIGGFPELLRSSHFVLVPGPTDPFVTPLMPRPALPEILTTKLKAKLGARVHFASNPCRIAYFGQEIVVYRDGIMARMLRNSVRLKEEAREGDLKKFLVSTLLDQAHLCPLPQTVRPVLWEHDHALRLYPMPTALVLADTYDRFELTYEGCHVFNPGSFRGSSFGWSTYYPASGRMERSELPQV</sequence>
<proteinExistence type="inferred from homology"/>
<evidence type="ECO:0000313" key="9">
    <source>
        <dbReference type="Proteomes" id="UP000053664"/>
    </source>
</evidence>
<keyword evidence="3 6" id="KW-0235">DNA replication</keyword>
<evidence type="ECO:0000259" key="7">
    <source>
        <dbReference type="Pfam" id="PF04042"/>
    </source>
</evidence>
<comment type="function">
    <text evidence="6">Participates in DNA repair and in chromosomal DNA replication.</text>
</comment>
<evidence type="ECO:0000256" key="4">
    <source>
        <dbReference type="ARBA" id="ARBA00023125"/>
    </source>
</evidence>
<dbReference type="InterPro" id="IPR007185">
    <property type="entry name" value="DNA_pol_a/d/e_bsu"/>
</dbReference>